<organism evidence="2 3">
    <name type="scientific">Liquorilactobacillus sucicola DSM 21376 = JCM 15457</name>
    <dbReference type="NCBI Taxonomy" id="1423806"/>
    <lineage>
        <taxon>Bacteria</taxon>
        <taxon>Bacillati</taxon>
        <taxon>Bacillota</taxon>
        <taxon>Bacilli</taxon>
        <taxon>Lactobacillales</taxon>
        <taxon>Lactobacillaceae</taxon>
        <taxon>Liquorilactobacillus</taxon>
    </lineage>
</organism>
<reference evidence="2 3" key="1">
    <citation type="journal article" date="2015" name="Genome Announc.">
        <title>Expanding the biotechnology potential of lactobacilli through comparative genomics of 213 strains and associated genera.</title>
        <authorList>
            <person name="Sun Z."/>
            <person name="Harris H.M."/>
            <person name="McCann A."/>
            <person name="Guo C."/>
            <person name="Argimon S."/>
            <person name="Zhang W."/>
            <person name="Yang X."/>
            <person name="Jeffery I.B."/>
            <person name="Cooney J.C."/>
            <person name="Kagawa T.F."/>
            <person name="Liu W."/>
            <person name="Song Y."/>
            <person name="Salvetti E."/>
            <person name="Wrobel A."/>
            <person name="Rasinkangas P."/>
            <person name="Parkhill J."/>
            <person name="Rea M.C."/>
            <person name="O'Sullivan O."/>
            <person name="Ritari J."/>
            <person name="Douillard F.P."/>
            <person name="Paul Ross R."/>
            <person name="Yang R."/>
            <person name="Briner A.E."/>
            <person name="Felis G.E."/>
            <person name="de Vos W.M."/>
            <person name="Barrangou R."/>
            <person name="Klaenhammer T.R."/>
            <person name="Caufield P.W."/>
            <person name="Cui Y."/>
            <person name="Zhang H."/>
            <person name="O'Toole P.W."/>
        </authorList>
    </citation>
    <scope>NUCLEOTIDE SEQUENCE [LARGE SCALE GENOMIC DNA]</scope>
    <source>
        <strain evidence="2 3">DSM 21376</strain>
    </source>
</reference>
<sequence>MKNFAKGIFVGVAATVGVTAGCFYAFKKTIVDPIEEKEAEIDEHRRRAIRKRHSAHQY</sequence>
<dbReference type="InterPro" id="IPR021402">
    <property type="entry name" value="DUF3042"/>
</dbReference>
<dbReference type="EMBL" id="AYZF01000017">
    <property type="protein sequence ID" value="KRN05207.1"/>
    <property type="molecule type" value="Genomic_DNA"/>
</dbReference>
<dbReference type="PATRIC" id="fig|1423806.3.peg.1783"/>
<evidence type="ECO:0000256" key="1">
    <source>
        <dbReference type="SAM" id="Phobius"/>
    </source>
</evidence>
<keyword evidence="1" id="KW-0812">Transmembrane</keyword>
<evidence type="ECO:0008006" key="4">
    <source>
        <dbReference type="Google" id="ProtNLM"/>
    </source>
</evidence>
<protein>
    <recommendedName>
        <fullName evidence="4">DUF3042 domain-containing protein</fullName>
    </recommendedName>
</protein>
<feature type="transmembrane region" description="Helical" evidence="1">
    <location>
        <begin position="7"/>
        <end position="26"/>
    </location>
</feature>
<gene>
    <name evidence="2" type="ORF">FD15_GL001752</name>
</gene>
<name>A0A023CU42_9LACO</name>
<dbReference type="PROSITE" id="PS51257">
    <property type="entry name" value="PROKAR_LIPOPROTEIN"/>
    <property type="match status" value="1"/>
</dbReference>
<keyword evidence="1" id="KW-0472">Membrane</keyword>
<dbReference type="RefSeq" id="WP_081778147.1">
    <property type="nucleotide sequence ID" value="NZ_AYZF01000017.1"/>
</dbReference>
<evidence type="ECO:0000313" key="3">
    <source>
        <dbReference type="Proteomes" id="UP000050961"/>
    </source>
</evidence>
<keyword evidence="3" id="KW-1185">Reference proteome</keyword>
<accession>A0A023CU42</accession>
<dbReference type="Pfam" id="PF11240">
    <property type="entry name" value="DUF3042"/>
    <property type="match status" value="1"/>
</dbReference>
<dbReference type="OrthoDB" id="2144046at2"/>
<dbReference type="eggNOG" id="ENOG5033E1E">
    <property type="taxonomic scope" value="Bacteria"/>
</dbReference>
<proteinExistence type="predicted"/>
<evidence type="ECO:0000313" key="2">
    <source>
        <dbReference type="EMBL" id="KRN05207.1"/>
    </source>
</evidence>
<dbReference type="AlphaFoldDB" id="A0A023CU42"/>
<dbReference type="Proteomes" id="UP000050961">
    <property type="component" value="Unassembled WGS sequence"/>
</dbReference>
<keyword evidence="1" id="KW-1133">Transmembrane helix</keyword>
<dbReference type="STRING" id="1423806.FD15_GL001752"/>
<comment type="caution">
    <text evidence="2">The sequence shown here is derived from an EMBL/GenBank/DDBJ whole genome shotgun (WGS) entry which is preliminary data.</text>
</comment>